<gene>
    <name evidence="1" type="ORF">IMSHALPRED_008560</name>
</gene>
<sequence>MTYKYTNSTAPPPFNPHEAFTITAPPSTDIWRKPPSHNAFTAPILHQTLPISRFHSIRVTVTAPWKTLYDQGGLLFALPQADGSSKWVKAGIEFFDGRACASVVAADQWADWSLVAIESDTVTVEFARESVPETDAPSLWVYLVEDEGRRRPIREVTWAFAGTEEECWVGVYAAKPTVTRAASGETLEVSFSGLTVK</sequence>
<dbReference type="InterPro" id="IPR009784">
    <property type="entry name" value="DUF1349"/>
</dbReference>
<organism evidence="1 2">
    <name type="scientific">Imshaugia aleurites</name>
    <dbReference type="NCBI Taxonomy" id="172621"/>
    <lineage>
        <taxon>Eukaryota</taxon>
        <taxon>Fungi</taxon>
        <taxon>Dikarya</taxon>
        <taxon>Ascomycota</taxon>
        <taxon>Pezizomycotina</taxon>
        <taxon>Lecanoromycetes</taxon>
        <taxon>OSLEUM clade</taxon>
        <taxon>Lecanoromycetidae</taxon>
        <taxon>Lecanorales</taxon>
        <taxon>Lecanorineae</taxon>
        <taxon>Parmeliaceae</taxon>
        <taxon>Imshaugia</taxon>
    </lineage>
</organism>
<protein>
    <submittedName>
        <fullName evidence="1">Uncharacterized protein</fullName>
    </submittedName>
</protein>
<proteinExistence type="predicted"/>
<dbReference type="EMBL" id="CAJPDT010000060">
    <property type="protein sequence ID" value="CAF9931206.1"/>
    <property type="molecule type" value="Genomic_DNA"/>
</dbReference>
<dbReference type="Pfam" id="PF07081">
    <property type="entry name" value="DUF1349"/>
    <property type="match status" value="1"/>
</dbReference>
<dbReference type="PANTHER" id="PTHR35332:SF2">
    <property type="entry name" value="REGULATION OF ENOLASE PROTEIN 1"/>
    <property type="match status" value="1"/>
</dbReference>
<evidence type="ECO:0000313" key="2">
    <source>
        <dbReference type="Proteomes" id="UP000664534"/>
    </source>
</evidence>
<dbReference type="PANTHER" id="PTHR35332">
    <property type="entry name" value="REGULATION OF ENOLASE PROTEIN 1"/>
    <property type="match status" value="1"/>
</dbReference>
<dbReference type="Gene3D" id="2.60.120.200">
    <property type="match status" value="1"/>
</dbReference>
<dbReference type="OrthoDB" id="42525at2759"/>
<name>A0A8H3G137_9LECA</name>
<dbReference type="AlphaFoldDB" id="A0A8H3G137"/>
<evidence type="ECO:0000313" key="1">
    <source>
        <dbReference type="EMBL" id="CAF9931206.1"/>
    </source>
</evidence>
<dbReference type="Proteomes" id="UP000664534">
    <property type="component" value="Unassembled WGS sequence"/>
</dbReference>
<reference evidence="1" key="1">
    <citation type="submission" date="2021-03" db="EMBL/GenBank/DDBJ databases">
        <authorList>
            <person name="Tagirdzhanova G."/>
        </authorList>
    </citation>
    <scope>NUCLEOTIDE SEQUENCE</scope>
</reference>
<accession>A0A8H3G137</accession>
<keyword evidence="2" id="KW-1185">Reference proteome</keyword>
<comment type="caution">
    <text evidence="1">The sequence shown here is derived from an EMBL/GenBank/DDBJ whole genome shotgun (WGS) entry which is preliminary data.</text>
</comment>